<feature type="region of interest" description="Disordered" evidence="1">
    <location>
        <begin position="379"/>
        <end position="466"/>
    </location>
</feature>
<evidence type="ECO:0000313" key="4">
    <source>
        <dbReference type="Proteomes" id="UP000695264"/>
    </source>
</evidence>
<accession>A0ABX1C1R7</accession>
<feature type="compositionally biased region" description="Pro residues" evidence="1">
    <location>
        <begin position="39"/>
        <end position="49"/>
    </location>
</feature>
<dbReference type="EMBL" id="JAATEN010000032">
    <property type="protein sequence ID" value="NJQ03839.1"/>
    <property type="molecule type" value="Genomic_DNA"/>
</dbReference>
<evidence type="ECO:0000313" key="3">
    <source>
        <dbReference type="EMBL" id="NJQ03839.1"/>
    </source>
</evidence>
<feature type="compositionally biased region" description="Low complexity" evidence="1">
    <location>
        <begin position="158"/>
        <end position="169"/>
    </location>
</feature>
<proteinExistence type="predicted"/>
<feature type="domain" description="PPM-type phosphatase" evidence="2">
    <location>
        <begin position="235"/>
        <end position="379"/>
    </location>
</feature>
<organism evidence="3 4">
    <name type="scientific">Streptomyces zingiberis</name>
    <dbReference type="NCBI Taxonomy" id="2053010"/>
    <lineage>
        <taxon>Bacteria</taxon>
        <taxon>Bacillati</taxon>
        <taxon>Actinomycetota</taxon>
        <taxon>Actinomycetes</taxon>
        <taxon>Kitasatosporales</taxon>
        <taxon>Streptomycetaceae</taxon>
        <taxon>Streptomyces</taxon>
    </lineage>
</organism>
<evidence type="ECO:0000256" key="1">
    <source>
        <dbReference type="SAM" id="MobiDB-lite"/>
    </source>
</evidence>
<keyword evidence="4" id="KW-1185">Reference proteome</keyword>
<dbReference type="Proteomes" id="UP000695264">
    <property type="component" value="Unassembled WGS sequence"/>
</dbReference>
<dbReference type="Pfam" id="PF13672">
    <property type="entry name" value="PP2C_2"/>
    <property type="match status" value="1"/>
</dbReference>
<comment type="caution">
    <text evidence="3">The sequence shown here is derived from an EMBL/GenBank/DDBJ whole genome shotgun (WGS) entry which is preliminary data.</text>
</comment>
<evidence type="ECO:0000259" key="2">
    <source>
        <dbReference type="Pfam" id="PF13672"/>
    </source>
</evidence>
<dbReference type="InterPro" id="IPR001932">
    <property type="entry name" value="PPM-type_phosphatase-like_dom"/>
</dbReference>
<gene>
    <name evidence="3" type="ORF">HCK00_25820</name>
</gene>
<protein>
    <recommendedName>
        <fullName evidence="2">PPM-type phosphatase domain-containing protein</fullName>
    </recommendedName>
</protein>
<reference evidence="3 4" key="1">
    <citation type="submission" date="2020-03" db="EMBL/GenBank/DDBJ databases">
        <title>WGS of actinomycetes isolated from Thailand.</title>
        <authorList>
            <person name="Thawai C."/>
        </authorList>
    </citation>
    <scope>NUCLEOTIDE SEQUENCE [LARGE SCALE GENOMIC DNA]</scope>
    <source>
        <strain evidence="3 4">PLAI 1-29</strain>
    </source>
</reference>
<feature type="compositionally biased region" description="Pro residues" evidence="1">
    <location>
        <begin position="1"/>
        <end position="10"/>
    </location>
</feature>
<feature type="region of interest" description="Disordered" evidence="1">
    <location>
        <begin position="1"/>
        <end position="180"/>
    </location>
</feature>
<feature type="compositionally biased region" description="Pro residues" evidence="1">
    <location>
        <begin position="428"/>
        <end position="438"/>
    </location>
</feature>
<sequence length="541" mass="55685">MTPPRAPWEPPLDAHEPPEGEADASGAVPLSRGEGASPSGPPALRPPALPARREEEFGRAASGVPVPPRGAGAPPWRPARAGAPVEHGPEEPAEYGPQGSGPEGSGQVARSDGGDVAVNRGRRGLEALGYGRPVGGAAWGPDRPAGTGRPEHPGWPDTGRPAGPGAGTALVPAPAGDGPRARTAPGYVGERPPTYEGEPTALPQADPDRLDDLVPDTVLDGARYGTMTLRSASLRGDSARYRGEPRRDALLTVRFGRGDEALLLIATATGGRAAGDTHRAAADLCHWIATAVGRSHARLAEDIREGRRGALKSGLHRLTSRSYGRLRARAAGLGVEPSAYASGLRCLLLPVDPACRTRVFFGIGGGGLFRLRDGEWEDLEPRVPAPEGGPAGPVAAGAEPGQAGPVPREARELPPGVTADDRARNAPPLEPAARPAPGPGTEGRRFAVRLGTDGDGSTGVPGEPPHAPFRFRAAVARPGDTLLLCTAGLAEPLRGEPALAALLAERWAGSPPPGLAAYLSDVQTRVKGYADDRTAAAVWES</sequence>
<name>A0ABX1C1R7_9ACTN</name>
<feature type="compositionally biased region" description="Low complexity" evidence="1">
    <location>
        <begin position="60"/>
        <end position="85"/>
    </location>
</feature>
<feature type="compositionally biased region" description="Low complexity" evidence="1">
    <location>
        <begin position="385"/>
        <end position="407"/>
    </location>
</feature>